<dbReference type="STRING" id="470826.SAMN04488027_110105"/>
<dbReference type="Pfam" id="PF22640">
    <property type="entry name" value="ManC_GMP_beta-helix"/>
    <property type="match status" value="1"/>
</dbReference>
<dbReference type="EC" id="2.7.7.13" evidence="2"/>
<dbReference type="GO" id="GO:0004475">
    <property type="term" value="F:mannose-1-phosphate guanylyltransferase (GTP) activity"/>
    <property type="evidence" value="ECO:0007669"/>
    <property type="project" value="UniProtKB-EC"/>
</dbReference>
<dbReference type="RefSeq" id="WP_093368448.1">
    <property type="nucleotide sequence ID" value="NZ_FNCW01000010.1"/>
</dbReference>
<evidence type="ECO:0000256" key="1">
    <source>
        <dbReference type="ARBA" id="ARBA00006115"/>
    </source>
</evidence>
<evidence type="ECO:0000256" key="4">
    <source>
        <dbReference type="ARBA" id="ARBA00022695"/>
    </source>
</evidence>
<evidence type="ECO:0000256" key="2">
    <source>
        <dbReference type="ARBA" id="ARBA00012387"/>
    </source>
</evidence>
<sequence length="360" mass="40864">MSKKDNYAVIMAGGVGSRFWPVSKTSYPKQFHDMLGTGKSLLQQTFVRLAKIVPADQILILTNSEYTGLVSKQLPEIKNTQVIAEPAMRNTAPCILLSALKINKENPRARMIVAPSDHWIEDEEAFASDVHRAFEACTKQDLLMTLGITPTFPNTGYGYIKYQKEESSAVKKVETFTEKPDYPTAQSFLKEGNYLWNAGIFIWKTSLIIDQYQQFLPDMFSVFEKSWSKLNTQEEESFLENHYPQFENISIDYGILEKAKQVGVIEASFDWSDLGTWGSLHNQLPKDENENVSINAKSVFIDSTNTILRTSKDKIAIIKGLHDYIVVESDDSLVILPKKDEQEIKTIRNLVMDKFGKNHG</sequence>
<dbReference type="SUPFAM" id="SSF53448">
    <property type="entry name" value="Nucleotide-diphospho-sugar transferases"/>
    <property type="match status" value="1"/>
</dbReference>
<gene>
    <name evidence="10" type="ORF">SAMN04488027_110105</name>
</gene>
<comment type="similarity">
    <text evidence="1">Belongs to the mannose-6-phosphate isomerase type 2 family.</text>
</comment>
<accession>A0A1G7Y3E7</accession>
<reference evidence="10 11" key="1">
    <citation type="submission" date="2016-10" db="EMBL/GenBank/DDBJ databases">
        <authorList>
            <person name="de Groot N.N."/>
        </authorList>
    </citation>
    <scope>NUCLEOTIDE SEQUENCE [LARGE SCALE GENOMIC DNA]</scope>
    <source>
        <strain evidence="10 11">DSM 19803</strain>
    </source>
</reference>
<dbReference type="InterPro" id="IPR029044">
    <property type="entry name" value="Nucleotide-diphossugar_trans"/>
</dbReference>
<feature type="domain" description="Nucleotidyl transferase" evidence="8">
    <location>
        <begin position="8"/>
        <end position="288"/>
    </location>
</feature>
<proteinExistence type="inferred from homology"/>
<dbReference type="InterPro" id="IPR054566">
    <property type="entry name" value="ManC/GMP-like_b-helix"/>
</dbReference>
<dbReference type="Pfam" id="PF00483">
    <property type="entry name" value="NTP_transferase"/>
    <property type="match status" value="1"/>
</dbReference>
<dbReference type="PANTHER" id="PTHR46390">
    <property type="entry name" value="MANNOSE-1-PHOSPHATE GUANYLYLTRANSFERASE"/>
    <property type="match status" value="1"/>
</dbReference>
<dbReference type="GO" id="GO:0005525">
    <property type="term" value="F:GTP binding"/>
    <property type="evidence" value="ECO:0007669"/>
    <property type="project" value="UniProtKB-KW"/>
</dbReference>
<dbReference type="Gene3D" id="3.90.550.10">
    <property type="entry name" value="Spore Coat Polysaccharide Biosynthesis Protein SpsA, Chain A"/>
    <property type="match status" value="1"/>
</dbReference>
<evidence type="ECO:0000256" key="3">
    <source>
        <dbReference type="ARBA" id="ARBA00022679"/>
    </source>
</evidence>
<organism evidence="10 11">
    <name type="scientific">Psychroflexus sediminis</name>
    <dbReference type="NCBI Taxonomy" id="470826"/>
    <lineage>
        <taxon>Bacteria</taxon>
        <taxon>Pseudomonadati</taxon>
        <taxon>Bacteroidota</taxon>
        <taxon>Flavobacteriia</taxon>
        <taxon>Flavobacteriales</taxon>
        <taxon>Flavobacteriaceae</taxon>
        <taxon>Psychroflexus</taxon>
    </lineage>
</organism>
<evidence type="ECO:0000259" key="8">
    <source>
        <dbReference type="Pfam" id="PF00483"/>
    </source>
</evidence>
<evidence type="ECO:0000313" key="11">
    <source>
        <dbReference type="Proteomes" id="UP000199296"/>
    </source>
</evidence>
<name>A0A1G7Y3E7_9FLAO</name>
<feature type="domain" description="MannoseP isomerase/GMP-like beta-helix" evidence="9">
    <location>
        <begin position="298"/>
        <end position="347"/>
    </location>
</feature>
<keyword evidence="5" id="KW-0547">Nucleotide-binding</keyword>
<dbReference type="CDD" id="cd02509">
    <property type="entry name" value="GDP-M1P_Guanylyltransferase"/>
    <property type="match status" value="1"/>
</dbReference>
<evidence type="ECO:0000259" key="9">
    <source>
        <dbReference type="Pfam" id="PF22640"/>
    </source>
</evidence>
<evidence type="ECO:0000313" key="10">
    <source>
        <dbReference type="EMBL" id="SDG90893.1"/>
    </source>
</evidence>
<protein>
    <recommendedName>
        <fullName evidence="2">mannose-1-phosphate guanylyltransferase</fullName>
        <ecNumber evidence="2">2.7.7.13</ecNumber>
    </recommendedName>
</protein>
<keyword evidence="3 10" id="KW-0808">Transferase</keyword>
<dbReference type="GO" id="GO:0009298">
    <property type="term" value="P:GDP-mannose biosynthetic process"/>
    <property type="evidence" value="ECO:0007669"/>
    <property type="project" value="TreeGrafter"/>
</dbReference>
<dbReference type="AlphaFoldDB" id="A0A1G7Y3E7"/>
<comment type="catalytic activity">
    <reaction evidence="7">
        <text>alpha-D-mannose 1-phosphate + GTP + H(+) = GDP-alpha-D-mannose + diphosphate</text>
        <dbReference type="Rhea" id="RHEA:15229"/>
        <dbReference type="ChEBI" id="CHEBI:15378"/>
        <dbReference type="ChEBI" id="CHEBI:33019"/>
        <dbReference type="ChEBI" id="CHEBI:37565"/>
        <dbReference type="ChEBI" id="CHEBI:57527"/>
        <dbReference type="ChEBI" id="CHEBI:58409"/>
        <dbReference type="EC" id="2.7.7.13"/>
    </reaction>
</comment>
<dbReference type="InterPro" id="IPR051161">
    <property type="entry name" value="Mannose-6P_isomerase_type2"/>
</dbReference>
<evidence type="ECO:0000256" key="7">
    <source>
        <dbReference type="ARBA" id="ARBA00047343"/>
    </source>
</evidence>
<dbReference type="EMBL" id="FNCW01000010">
    <property type="protein sequence ID" value="SDG90893.1"/>
    <property type="molecule type" value="Genomic_DNA"/>
</dbReference>
<dbReference type="InterPro" id="IPR005835">
    <property type="entry name" value="NTP_transferase_dom"/>
</dbReference>
<dbReference type="InterPro" id="IPR049577">
    <property type="entry name" value="GMPP_N"/>
</dbReference>
<keyword evidence="11" id="KW-1185">Reference proteome</keyword>
<evidence type="ECO:0000256" key="5">
    <source>
        <dbReference type="ARBA" id="ARBA00022741"/>
    </source>
</evidence>
<keyword evidence="6" id="KW-0342">GTP-binding</keyword>
<evidence type="ECO:0000256" key="6">
    <source>
        <dbReference type="ARBA" id="ARBA00023134"/>
    </source>
</evidence>
<dbReference type="SUPFAM" id="SSF159283">
    <property type="entry name" value="Guanosine diphospho-D-mannose pyrophosphorylase/mannose-6-phosphate isomerase linker domain"/>
    <property type="match status" value="1"/>
</dbReference>
<dbReference type="OrthoDB" id="9806359at2"/>
<keyword evidence="4 10" id="KW-0548">Nucleotidyltransferase</keyword>
<dbReference type="Proteomes" id="UP000199296">
    <property type="component" value="Unassembled WGS sequence"/>
</dbReference>
<dbReference type="FunFam" id="3.90.550.10:FF:000046">
    <property type="entry name" value="Mannose-1-phosphate guanylyltransferase (GDP)"/>
    <property type="match status" value="1"/>
</dbReference>
<dbReference type="PANTHER" id="PTHR46390:SF1">
    <property type="entry name" value="MANNOSE-1-PHOSPHATE GUANYLYLTRANSFERASE"/>
    <property type="match status" value="1"/>
</dbReference>